<evidence type="ECO:0000313" key="2">
    <source>
        <dbReference type="EMBL" id="KYQ89525.1"/>
    </source>
</evidence>
<sequence length="394" mass="46035">MGIGEGDSIELQNELISSLYEGIKTIASCYSFQPPHEFLNFEGLNTTKEKLALVSKSTDNFLIYNLAESSAPGSVFLTTAIDRTFRCRYFLEHFYNTYKNKVKIITLFPPQPVLSKLIQNNQLEDAFLNVPKNIFKAILFPMVLEDNNFSLFSDAVENAFKFRIYYHASHTHIELGKLKSFQVDKTKDIESHCLFAFYNCSIKFDNHTIFETIQNSIELHEGRITVNGKNRTMIYSGSRYLSDGYKFQILVKDFYQQLQKKLININFKLNLETNVNKLLENENSTDEEKTDNDEKEVDNNNEERSESETSKKKKPNIQKRKEQKEMVEKLHNHYHQYNQLPSFQNPKETIITEMNHMIGMYKSLAKQNIKKRNIENISILNNNNNNNNDDDDYL</sequence>
<feature type="compositionally biased region" description="Basic and acidic residues" evidence="1">
    <location>
        <begin position="297"/>
        <end position="310"/>
    </location>
</feature>
<gene>
    <name evidence="2" type="ORF">DLAC_11775</name>
</gene>
<feature type="compositionally biased region" description="Acidic residues" evidence="1">
    <location>
        <begin position="283"/>
        <end position="296"/>
    </location>
</feature>
<dbReference type="Proteomes" id="UP000076078">
    <property type="component" value="Unassembled WGS sequence"/>
</dbReference>
<name>A0A151Z6F5_TIELA</name>
<evidence type="ECO:0000313" key="3">
    <source>
        <dbReference type="Proteomes" id="UP000076078"/>
    </source>
</evidence>
<proteinExistence type="predicted"/>
<organism evidence="2 3">
    <name type="scientific">Tieghemostelium lacteum</name>
    <name type="common">Slime mold</name>
    <name type="synonym">Dictyostelium lacteum</name>
    <dbReference type="NCBI Taxonomy" id="361077"/>
    <lineage>
        <taxon>Eukaryota</taxon>
        <taxon>Amoebozoa</taxon>
        <taxon>Evosea</taxon>
        <taxon>Eumycetozoa</taxon>
        <taxon>Dictyostelia</taxon>
        <taxon>Dictyosteliales</taxon>
        <taxon>Raperosteliaceae</taxon>
        <taxon>Tieghemostelium</taxon>
    </lineage>
</organism>
<dbReference type="AlphaFoldDB" id="A0A151Z6F5"/>
<protein>
    <submittedName>
        <fullName evidence="2">Uncharacterized protein</fullName>
    </submittedName>
</protein>
<dbReference type="InParanoid" id="A0A151Z6F5"/>
<keyword evidence="3" id="KW-1185">Reference proteome</keyword>
<accession>A0A151Z6F5</accession>
<feature type="region of interest" description="Disordered" evidence="1">
    <location>
        <begin position="280"/>
        <end position="324"/>
    </location>
</feature>
<comment type="caution">
    <text evidence="2">The sequence shown here is derived from an EMBL/GenBank/DDBJ whole genome shotgun (WGS) entry which is preliminary data.</text>
</comment>
<evidence type="ECO:0000256" key="1">
    <source>
        <dbReference type="SAM" id="MobiDB-lite"/>
    </source>
</evidence>
<dbReference type="EMBL" id="LODT01000039">
    <property type="protein sequence ID" value="KYQ89525.1"/>
    <property type="molecule type" value="Genomic_DNA"/>
</dbReference>
<reference evidence="2 3" key="1">
    <citation type="submission" date="2015-12" db="EMBL/GenBank/DDBJ databases">
        <title>Dictyostelia acquired genes for synthesis and detection of signals that induce cell-type specialization by lateral gene transfer from prokaryotes.</title>
        <authorList>
            <person name="Gloeckner G."/>
            <person name="Schaap P."/>
        </authorList>
    </citation>
    <scope>NUCLEOTIDE SEQUENCE [LARGE SCALE GENOMIC DNA]</scope>
    <source>
        <strain evidence="2 3">TK</strain>
    </source>
</reference>